<evidence type="ECO:0000256" key="1">
    <source>
        <dbReference type="SAM" id="Phobius"/>
    </source>
</evidence>
<feature type="transmembrane region" description="Helical" evidence="1">
    <location>
        <begin position="146"/>
        <end position="166"/>
    </location>
</feature>
<feature type="transmembrane region" description="Helical" evidence="1">
    <location>
        <begin position="336"/>
        <end position="353"/>
    </location>
</feature>
<keyword evidence="3" id="KW-1185">Reference proteome</keyword>
<dbReference type="KEGG" id="nneo:PQG83_08040"/>
<feature type="transmembrane region" description="Helical" evidence="1">
    <location>
        <begin position="365"/>
        <end position="388"/>
    </location>
</feature>
<reference evidence="2 3" key="1">
    <citation type="submission" date="2023-01" db="EMBL/GenBank/DDBJ databases">
        <title>Cultivation and genomic characterization of new, ubiquitous marine nitrite-oxidizing bacteria from the Nitrospirales.</title>
        <authorList>
            <person name="Mueller A.J."/>
            <person name="Daebeler A."/>
            <person name="Herbold C.W."/>
            <person name="Kirkegaard R.H."/>
            <person name="Daims H."/>
        </authorList>
    </citation>
    <scope>NUCLEOTIDE SEQUENCE [LARGE SCALE GENOMIC DNA]</scope>
    <source>
        <strain evidence="2 3">DK</strain>
    </source>
</reference>
<feature type="transmembrane region" description="Helical" evidence="1">
    <location>
        <begin position="92"/>
        <end position="110"/>
    </location>
</feature>
<organism evidence="2 3">
    <name type="scientific">Candidatus Nitrospira neomarina</name>
    <dbReference type="NCBI Taxonomy" id="3020899"/>
    <lineage>
        <taxon>Bacteria</taxon>
        <taxon>Pseudomonadati</taxon>
        <taxon>Nitrospirota</taxon>
        <taxon>Nitrospiria</taxon>
        <taxon>Nitrospirales</taxon>
        <taxon>Nitrospiraceae</taxon>
        <taxon>Nitrospira</taxon>
    </lineage>
</organism>
<dbReference type="EMBL" id="CP116968">
    <property type="protein sequence ID" value="WNM63692.1"/>
    <property type="molecule type" value="Genomic_DNA"/>
</dbReference>
<dbReference type="AlphaFoldDB" id="A0AA96GMP7"/>
<dbReference type="Pfam" id="PF05940">
    <property type="entry name" value="NnrS"/>
    <property type="match status" value="1"/>
</dbReference>
<feature type="transmembrane region" description="Helical" evidence="1">
    <location>
        <begin position="21"/>
        <end position="43"/>
    </location>
</feature>
<name>A0AA96GMP7_9BACT</name>
<feature type="transmembrane region" description="Helical" evidence="1">
    <location>
        <begin position="116"/>
        <end position="134"/>
    </location>
</feature>
<proteinExistence type="predicted"/>
<dbReference type="InterPro" id="IPR010266">
    <property type="entry name" value="NnrS"/>
</dbReference>
<keyword evidence="1" id="KW-0472">Membrane</keyword>
<keyword evidence="1" id="KW-1133">Transmembrane helix</keyword>
<dbReference type="RefSeq" id="WP_312748378.1">
    <property type="nucleotide sequence ID" value="NZ_CP116968.1"/>
</dbReference>
<gene>
    <name evidence="2" type="ORF">PQG83_08040</name>
</gene>
<feature type="transmembrane region" description="Helical" evidence="1">
    <location>
        <begin position="303"/>
        <end position="324"/>
    </location>
</feature>
<feature type="transmembrane region" description="Helical" evidence="1">
    <location>
        <begin position="239"/>
        <end position="258"/>
    </location>
</feature>
<protein>
    <submittedName>
        <fullName evidence="2">NnrS family protein</fullName>
    </submittedName>
</protein>
<feature type="transmembrane region" description="Helical" evidence="1">
    <location>
        <begin position="178"/>
        <end position="203"/>
    </location>
</feature>
<keyword evidence="1" id="KW-0812">Transmembrane</keyword>
<dbReference type="Proteomes" id="UP001302494">
    <property type="component" value="Chromosome"/>
</dbReference>
<evidence type="ECO:0000313" key="2">
    <source>
        <dbReference type="EMBL" id="WNM63692.1"/>
    </source>
</evidence>
<sequence length="395" mass="43141">MTNPTNQESRIQGLAFFSYGFRPFFLCAAVFAGVALPIWAMILSGADNTHFLYVPREWHVHEMIFGFLPAVIAGFLFTAMPNWTDRPPIKGLPLMMLWALWLAGRLVIAIPWPPPSVCAIVDGAFLIVLAIIVWREIAIGNAWERSPIGVLISLYAIANLLFHVRALSDAATDLPERMALSIIIMLLALIGGRVIPGFTLDYLSEGGMPQQPSSFSRFDGASILLAAIAAIAWTAQPEALVTGWLLILAGLVHLIRLLRWYGWITWREPLVLILHVGYAWLAMSLLILGAAILGFGLRQEEAVHVLTTGAVGSMTLAIMTRASLGHTGRPRHAGPMTVLIYSLVNLGAMLRVFGPGTDLSTSLVLGLSAMIWSGGYLLFAVIYGPFLFRPSLDEE</sequence>
<feature type="transmembrane region" description="Helical" evidence="1">
    <location>
        <begin position="63"/>
        <end position="80"/>
    </location>
</feature>
<accession>A0AA96GMP7</accession>
<evidence type="ECO:0000313" key="3">
    <source>
        <dbReference type="Proteomes" id="UP001302494"/>
    </source>
</evidence>
<feature type="transmembrane region" description="Helical" evidence="1">
    <location>
        <begin position="270"/>
        <end position="297"/>
    </location>
</feature>
<feature type="transmembrane region" description="Helical" evidence="1">
    <location>
        <begin position="215"/>
        <end position="233"/>
    </location>
</feature>